<dbReference type="GO" id="GO:0000272">
    <property type="term" value="P:polysaccharide catabolic process"/>
    <property type="evidence" value="ECO:0007669"/>
    <property type="project" value="InterPro"/>
</dbReference>
<evidence type="ECO:0000259" key="1">
    <source>
        <dbReference type="Pfam" id="PF18676"/>
    </source>
</evidence>
<dbReference type="Proteomes" id="UP000556026">
    <property type="component" value="Unassembled WGS sequence"/>
</dbReference>
<protein>
    <recommendedName>
        <fullName evidence="1">MBG domain-containing protein</fullName>
    </recommendedName>
</protein>
<keyword evidence="3" id="KW-1185">Reference proteome</keyword>
<dbReference type="SUPFAM" id="SSF101908">
    <property type="entry name" value="Putative isomerase YbhE"/>
    <property type="match status" value="1"/>
</dbReference>
<dbReference type="EMBL" id="BLXX01000004">
    <property type="protein sequence ID" value="GFO59532.1"/>
    <property type="molecule type" value="Genomic_DNA"/>
</dbReference>
<feature type="domain" description="MBG" evidence="1">
    <location>
        <begin position="961"/>
        <end position="1031"/>
    </location>
</feature>
<dbReference type="InterPro" id="IPR013431">
    <property type="entry name" value="Delta_60_rpt"/>
</dbReference>
<name>A0A6V8MHU9_9BACT</name>
<dbReference type="InterPro" id="IPR036439">
    <property type="entry name" value="Dockerin_dom_sf"/>
</dbReference>
<dbReference type="CDD" id="cd14256">
    <property type="entry name" value="Dockerin_I"/>
    <property type="match status" value="1"/>
</dbReference>
<dbReference type="Gene3D" id="1.10.1330.10">
    <property type="entry name" value="Dockerin domain"/>
    <property type="match status" value="1"/>
</dbReference>
<accession>A0A6V8MHU9</accession>
<dbReference type="Gene3D" id="2.80.10.50">
    <property type="match status" value="6"/>
</dbReference>
<feature type="domain" description="MBG" evidence="1">
    <location>
        <begin position="1037"/>
        <end position="1108"/>
    </location>
</feature>
<feature type="domain" description="MBG" evidence="1">
    <location>
        <begin position="1120"/>
        <end position="1192"/>
    </location>
</feature>
<dbReference type="SUPFAM" id="SSF101898">
    <property type="entry name" value="NHL repeat"/>
    <property type="match status" value="2"/>
</dbReference>
<comment type="caution">
    <text evidence="2">The sequence shown here is derived from an EMBL/GenBank/DDBJ whole genome shotgun (WGS) entry which is preliminary data.</text>
</comment>
<dbReference type="Gene3D" id="3.30.160.710">
    <property type="match status" value="1"/>
</dbReference>
<gene>
    <name evidence="2" type="ORF">GMST_18570</name>
</gene>
<feature type="domain" description="MBG" evidence="1">
    <location>
        <begin position="885"/>
        <end position="955"/>
    </location>
</feature>
<proteinExistence type="predicted"/>
<reference evidence="3" key="1">
    <citation type="submission" date="2020-06" db="EMBL/GenBank/DDBJ databases">
        <title>Draft genomic sequence of Geomonas sp. Red330.</title>
        <authorList>
            <person name="Itoh H."/>
            <person name="Zhenxing X."/>
            <person name="Ushijima N."/>
            <person name="Masuda Y."/>
            <person name="Shiratori Y."/>
            <person name="Senoo K."/>
        </authorList>
    </citation>
    <scope>NUCLEOTIDE SEQUENCE [LARGE SCALE GENOMIC DNA]</scope>
    <source>
        <strain evidence="3">Red330</strain>
    </source>
</reference>
<organism evidence="2 3">
    <name type="scientific">Geomonas silvestris</name>
    <dbReference type="NCBI Taxonomy" id="2740184"/>
    <lineage>
        <taxon>Bacteria</taxon>
        <taxon>Pseudomonadati</taxon>
        <taxon>Thermodesulfobacteriota</taxon>
        <taxon>Desulfuromonadia</taxon>
        <taxon>Geobacterales</taxon>
        <taxon>Geobacteraceae</taxon>
        <taxon>Geomonas</taxon>
    </lineage>
</organism>
<dbReference type="NCBIfam" id="TIGR02608">
    <property type="entry name" value="delta_60_rpt"/>
    <property type="match status" value="3"/>
</dbReference>
<dbReference type="InterPro" id="IPR013783">
    <property type="entry name" value="Ig-like_fold"/>
</dbReference>
<dbReference type="SUPFAM" id="SSF63446">
    <property type="entry name" value="Type I dockerin domain"/>
    <property type="match status" value="1"/>
</dbReference>
<feature type="domain" description="MBG" evidence="1">
    <location>
        <begin position="1198"/>
        <end position="1274"/>
    </location>
</feature>
<dbReference type="Pfam" id="PF18676">
    <property type="entry name" value="MBG_2"/>
    <property type="match status" value="5"/>
</dbReference>
<sequence length="1779" mass="182095">MNARIVGLVLLVLVTLIPAPLKGYTGLDGFVTGGTGPVSLSGSGVHAVLVQPWDAKIVIGGDFSITGGAPAVTLNYLARLNPDGTLDTSFAPPPLNGPVRALALQPDPDLPSAAPYLLVGGDFTQVGATPRRGLARLGSPDGALDPFDPVSTASPVQVHALALLADGRGLLVGGAFSELVLGTPSPNLARVSVAAFDPGAAGFSLGTAPDAAVHAIVLSGGKIYLGGAFTLPRARLARLQGTGSLDPGFAAADPGGSVFALALQVDGKILVGGNFAAGALGANYLARLGGDGALDAGFTAAPNAAVRAIAVRPDGKLLIGGDFSASSGTPAGHLARLSRSGLVETTLFPVLDGAVRALALQPDGKLMAGGDFSLAGVRTRTRLARFYPGGALDDDLAGASLALDWAVSAISPSPDGSTTFAGVFTTVQGQTRNYIARLKEDLNLMDGANFDPLLRVNGAINAMTQLPDRSYLVGGRFLQVNGSPQRSVARFDPRGSVNADPQVATFNANMKALMTGDQVAVILPLPKGSTLPDGSAIQEGSYYIGGRMTAAASPYRYLARFKSDGNRDPSFSDPPELDNVVYSAALQPDQKLVLGTANGKLLRLKSDGQLDASVTGVLGAILAVVFQPDGKLLVSGAGPAPPSVPDWEPTLVRLNPDLSVDPGFRVETMTLLDGYTISSTIFRTALQSDGGMLIYGVFDHVRDATGTSYYRDCVARIRADGTVDPDFDLGPLAYHGGTIVGQVNTVNLQPDGKLLVGGDFDSVNGNGVKRLARYSYGFAAESLAVAADGNSVSWRRSGASPELREVWFEYCEDPDAPGASWTFLGYGARVPGGWQLGNLNLAQYGVRANRYLMAQGRVAADKGSAGSLVESLLGYYLDPALQTTVTVTADAKTKGYGSADPPLTYSFSPPLAPGDSFTGALSRAPGESVGLYAIGQGSLSAGAGYTLNFSGATLSITPREITVTAQGRSKLYGDPEPPLGYSHTPALVGGDSFSGALSRAPGEAAGSYPIGLGTLTLNGNYSLSFQAATLSIDPRPVTVRVLNQSKEYGAPDPPLTYSCTPALIGSDGFSGTLERTPGESVAAGPYPIGQGTLTPGSNYAVSFQPGSLGIAPKSATLRGSDGSKSYGGAEPVLGATQSGLLPADLGPGRIQLGASRAPGETVGSYQVTPRAEDGGSGLLGNYLLSYLPGSFSITPAALLVRADDQTRAYRTPNPPLTVSYQGFVRGETRSALAGEPLLATTAGPDSAVGSYPISVGTGSLAAANYQFSFQNGLLNVIRSCQEIVFPELPERTYGDPPFELNASACSGLTLTFTSSNPQVAQVSGRVLRITGAGSAQVSAAQPGSGNLEPAPQVSRTLVVHRAGQTLEFSPLAAHRVGDPPFALSATASSGLPVGFQSSDPAVAEVVGNLVTLKGAGTAVLSARQEGDANYNPALPVHQPLLVAPESEPPQLELSTLSSGSVTANPVLNLCGQARDSGGVASLTVNGVPLADPQAPFSWAVPLAPGSNLVEVLVRDLSGNTTGRSVTVTLDAAAPEIQVATPADNSITGGEQLTLTGSVTPGSELSAMLNGGPAQQVAVQPQTGAFSLLGTLTPGTNTLELTARRAGRSARLKRSLELRPGLPALAVEEPGQDLRTELASLVVRGTTGPGTTALVLEADGKSYTPVLTGGRFEQRISLPATGVVPVVVRALDPLAGVSVTRRNIVKLALIRGDLNGDGRVDLADAQLALRASLGLETVTAEFLEHGDVAPLIAGAPHPDGRIDAGDVLVILRKVVGLADF</sequence>
<evidence type="ECO:0000313" key="3">
    <source>
        <dbReference type="Proteomes" id="UP000556026"/>
    </source>
</evidence>
<dbReference type="RefSeq" id="WP_183354354.1">
    <property type="nucleotide sequence ID" value="NZ_BLXX01000004.1"/>
</dbReference>
<dbReference type="Pfam" id="PF17164">
    <property type="entry name" value="DUF5122"/>
    <property type="match status" value="11"/>
</dbReference>
<dbReference type="InterPro" id="IPR041286">
    <property type="entry name" value="MBG_2"/>
</dbReference>
<evidence type="ECO:0000313" key="2">
    <source>
        <dbReference type="EMBL" id="GFO59532.1"/>
    </source>
</evidence>
<dbReference type="Gene3D" id="2.60.40.10">
    <property type="entry name" value="Immunoglobulins"/>
    <property type="match status" value="2"/>
</dbReference>